<reference evidence="4 5" key="1">
    <citation type="journal article" date="2020" name="Microorganisms">
        <title>Simultaneous Genome Sequencing of Prosthecochloris ethylica and Desulfuromonas acetoxidans within a Syntrophic Mixture Reveals Unique Pili and Protein Interactions.</title>
        <authorList>
            <person name="Kyndt J.A."/>
            <person name="Van Beeumen J.J."/>
            <person name="Meyer T.E."/>
        </authorList>
    </citation>
    <scope>NUCLEOTIDE SEQUENCE [LARGE SCALE GENOMIC DNA]</scope>
    <source>
        <strain evidence="4 5">N3</strain>
    </source>
</reference>
<feature type="domain" description="Peptidoglycan beta-N-acetylmuramidase NamZ C-terminal" evidence="3">
    <location>
        <begin position="257"/>
        <end position="409"/>
    </location>
</feature>
<dbReference type="InterPro" id="IPR048503">
    <property type="entry name" value="NamZ_C"/>
</dbReference>
<dbReference type="InterPro" id="IPR008302">
    <property type="entry name" value="NamZ"/>
</dbReference>
<feature type="domain" description="Peptidoglycan beta-N-acetylmuramidase NamZ N-terminal" evidence="2">
    <location>
        <begin position="53"/>
        <end position="253"/>
    </location>
</feature>
<dbReference type="PANTHER" id="PTHR42915">
    <property type="entry name" value="HYPOTHETICAL 460 KDA PROTEIN IN FEUA-SIGW INTERGENIC REGION [PRECURSOR]"/>
    <property type="match status" value="1"/>
</dbReference>
<feature type="chain" id="PRO_5047367049" evidence="1">
    <location>
        <begin position="29"/>
        <end position="411"/>
    </location>
</feature>
<dbReference type="Pfam" id="PF20732">
    <property type="entry name" value="NamZ_C"/>
    <property type="match status" value="1"/>
</dbReference>
<evidence type="ECO:0000313" key="4">
    <source>
        <dbReference type="EMBL" id="MBF0636926.1"/>
    </source>
</evidence>
<evidence type="ECO:0000259" key="2">
    <source>
        <dbReference type="Pfam" id="PF07075"/>
    </source>
</evidence>
<name>A0ABR9XT26_9CHLB</name>
<dbReference type="PANTHER" id="PTHR42915:SF1">
    <property type="entry name" value="PEPTIDOGLYCAN BETA-N-ACETYLMURAMIDASE NAMZ"/>
    <property type="match status" value="1"/>
</dbReference>
<feature type="signal peptide" evidence="1">
    <location>
        <begin position="1"/>
        <end position="28"/>
    </location>
</feature>
<dbReference type="Proteomes" id="UP000619838">
    <property type="component" value="Unassembled WGS sequence"/>
</dbReference>
<evidence type="ECO:0000259" key="3">
    <source>
        <dbReference type="Pfam" id="PF20732"/>
    </source>
</evidence>
<dbReference type="EMBL" id="JADGII010000009">
    <property type="protein sequence ID" value="MBF0636926.1"/>
    <property type="molecule type" value="Genomic_DNA"/>
</dbReference>
<dbReference type="InterPro" id="IPR048502">
    <property type="entry name" value="NamZ_N"/>
</dbReference>
<dbReference type="Pfam" id="PF07075">
    <property type="entry name" value="NamZ_N"/>
    <property type="match status" value="1"/>
</dbReference>
<accession>A0ABR9XT26</accession>
<gene>
    <name evidence="4" type="ORF">INT08_07035</name>
</gene>
<dbReference type="RefSeq" id="WP_175186683.1">
    <property type="nucleotide sequence ID" value="NZ_JABVZQ010000001.1"/>
</dbReference>
<protein>
    <submittedName>
        <fullName evidence="4">DUF1343 domain-containing protein</fullName>
    </submittedName>
</protein>
<keyword evidence="5" id="KW-1185">Reference proteome</keyword>
<evidence type="ECO:0000313" key="5">
    <source>
        <dbReference type="Proteomes" id="UP000619838"/>
    </source>
</evidence>
<evidence type="ECO:0000256" key="1">
    <source>
        <dbReference type="SAM" id="SignalP"/>
    </source>
</evidence>
<dbReference type="Gene3D" id="3.90.1150.140">
    <property type="match status" value="1"/>
</dbReference>
<sequence length="411" mass="46199">MMRTCSGRFRLLPAVLLSVVLSWFPAFGAEQVFMYGVDVLDSDTCRGLEGRKVGLITNMAGVTSSGEPNYLMMLRHGVDLRFLMAPEHGFHIDVAAGREVTDARLLDSLEVHSLYGKQRKPSRELLEKIDVLVFDLQDIGTRCYTYISTMWYAMQAARETGTAFVVLDRPNPISPFRVDGFVTAPGFRSFVAAFDVPFLHGMTVGELALWLAEHHLPDLHLEVVRMTGYDRRMFADEIEGFRFYSPSPNIRDVETAVVYPATVFLEATAISEGRGTALPFKQFGAPFLDPEALISVLEQFQLQGVRWVPTSFRPASSKYAGELCRGVRIEITSRSQFQPFRTGVALLVALYQLYPQQLDLDSRGDFFDKLAGTALLRRMITASSPFEEIVTAARCQAEAFDRRFPQRTVYP</sequence>
<organism evidence="4 5">
    <name type="scientific">Prosthecochloris ethylica</name>
    <dbReference type="NCBI Taxonomy" id="2743976"/>
    <lineage>
        <taxon>Bacteria</taxon>
        <taxon>Pseudomonadati</taxon>
        <taxon>Chlorobiota</taxon>
        <taxon>Chlorobiia</taxon>
        <taxon>Chlorobiales</taxon>
        <taxon>Chlorobiaceae</taxon>
        <taxon>Prosthecochloris</taxon>
    </lineage>
</organism>
<dbReference type="Gene3D" id="3.40.50.12170">
    <property type="entry name" value="Uncharacterised protein PF07075, DUF1343"/>
    <property type="match status" value="1"/>
</dbReference>
<comment type="caution">
    <text evidence="4">The sequence shown here is derived from an EMBL/GenBank/DDBJ whole genome shotgun (WGS) entry which is preliminary data.</text>
</comment>
<keyword evidence="1" id="KW-0732">Signal</keyword>
<proteinExistence type="predicted"/>
<dbReference type="PIRSF" id="PIRSF016719">
    <property type="entry name" value="UCP016719"/>
    <property type="match status" value="1"/>
</dbReference>